<dbReference type="FunFam" id="1.10.268.10:FF:000001">
    <property type="entry name" value="DNA gyrase subunit A"/>
    <property type="match status" value="1"/>
</dbReference>
<dbReference type="EMBL" id="QOCS01000009">
    <property type="protein sequence ID" value="RHW46973.1"/>
    <property type="molecule type" value="Genomic_DNA"/>
</dbReference>
<comment type="caution">
    <text evidence="10">The sequence shown here is derived from an EMBL/GenBank/DDBJ whole genome shotgun (WGS) entry which is preliminary data.</text>
</comment>
<dbReference type="GO" id="GO:0034335">
    <property type="term" value="F:DNA negative supercoiling activity"/>
    <property type="evidence" value="ECO:0007669"/>
    <property type="project" value="UniProtKB-ARBA"/>
</dbReference>
<dbReference type="PROSITE" id="PS52040">
    <property type="entry name" value="TOPO_IIA"/>
    <property type="match status" value="1"/>
</dbReference>
<dbReference type="CDD" id="cd00187">
    <property type="entry name" value="TOP4c"/>
    <property type="match status" value="1"/>
</dbReference>
<name>A0A3R6Z9E8_9LACO</name>
<dbReference type="InterPro" id="IPR013760">
    <property type="entry name" value="Topo_IIA-like_dom_sf"/>
</dbReference>
<dbReference type="GO" id="GO:0006265">
    <property type="term" value="P:DNA topological change"/>
    <property type="evidence" value="ECO:0007669"/>
    <property type="project" value="UniProtKB-UniRule"/>
</dbReference>
<protein>
    <recommendedName>
        <fullName evidence="7">DNA topoisomerase 4 subunit A</fullName>
        <ecNumber evidence="7">5.6.2.2</ecNumber>
    </recommendedName>
    <alternativeName>
        <fullName evidence="7">Topoisomerase IV subunit A</fullName>
    </alternativeName>
</protein>
<dbReference type="RefSeq" id="WP_118910747.1">
    <property type="nucleotide sequence ID" value="NZ_QOCS01000009.1"/>
</dbReference>
<feature type="site" description="Interaction with DNA" evidence="7">
    <location>
        <position position="77"/>
    </location>
</feature>
<dbReference type="SUPFAM" id="SSF101904">
    <property type="entry name" value="GyrA/ParC C-terminal domain-like"/>
    <property type="match status" value="1"/>
</dbReference>
<dbReference type="InterPro" id="IPR005741">
    <property type="entry name" value="TopoIV_A_Gpos"/>
</dbReference>
<evidence type="ECO:0000256" key="4">
    <source>
        <dbReference type="ARBA" id="ARBA00023125"/>
    </source>
</evidence>
<proteinExistence type="inferred from homology"/>
<feature type="site" description="Interaction with DNA" evidence="7">
    <location>
        <position position="41"/>
    </location>
</feature>
<dbReference type="InterPro" id="IPR002205">
    <property type="entry name" value="Topo_IIA_dom_A"/>
</dbReference>
<dbReference type="InterPro" id="IPR050220">
    <property type="entry name" value="Type_II_DNA_Topoisomerases"/>
</dbReference>
<evidence type="ECO:0000313" key="11">
    <source>
        <dbReference type="Proteomes" id="UP000284822"/>
    </source>
</evidence>
<gene>
    <name evidence="7 10" type="primary">parC</name>
    <name evidence="10" type="ORF">DS832_05680</name>
</gene>
<accession>A0A3R6Z9E8</accession>
<dbReference type="PANTHER" id="PTHR43493:SF9">
    <property type="entry name" value="DNA TOPOISOMERASE 4 SUBUNIT A"/>
    <property type="match status" value="1"/>
</dbReference>
<feature type="active site" description="O-(5'-phospho-DNA)-tyrosine intermediate" evidence="7 8">
    <location>
        <position position="121"/>
    </location>
</feature>
<dbReference type="NCBIfam" id="NF004044">
    <property type="entry name" value="PRK05561.1"/>
    <property type="match status" value="1"/>
</dbReference>
<dbReference type="AlphaFoldDB" id="A0A3R6Z9E8"/>
<keyword evidence="5 7" id="KW-0472">Membrane</keyword>
<feature type="site" description="Interaction with DNA" evidence="7">
    <location>
        <position position="96"/>
    </location>
</feature>
<dbReference type="FunFam" id="3.30.1360.40:FF:000002">
    <property type="entry name" value="DNA gyrase subunit A"/>
    <property type="match status" value="1"/>
</dbReference>
<dbReference type="InterPro" id="IPR013758">
    <property type="entry name" value="Topo_IIA_A/C_ab"/>
</dbReference>
<evidence type="ECO:0000259" key="9">
    <source>
        <dbReference type="PROSITE" id="PS52040"/>
    </source>
</evidence>
<dbReference type="GO" id="GO:0003677">
    <property type="term" value="F:DNA binding"/>
    <property type="evidence" value="ECO:0007669"/>
    <property type="project" value="UniProtKB-UniRule"/>
</dbReference>
<evidence type="ECO:0000256" key="2">
    <source>
        <dbReference type="ARBA" id="ARBA00022475"/>
    </source>
</evidence>
<evidence type="ECO:0000256" key="7">
    <source>
        <dbReference type="HAMAP-Rule" id="MF_00937"/>
    </source>
</evidence>
<dbReference type="SMART" id="SM00434">
    <property type="entry name" value="TOP4c"/>
    <property type="match status" value="1"/>
</dbReference>
<dbReference type="FunFam" id="3.90.199.10:FF:000001">
    <property type="entry name" value="DNA gyrase subunit A"/>
    <property type="match status" value="1"/>
</dbReference>
<feature type="site" description="Transition state stabilizer" evidence="7">
    <location>
        <position position="120"/>
    </location>
</feature>
<dbReference type="Gene3D" id="3.90.199.10">
    <property type="entry name" value="Topoisomerase II, domain 5"/>
    <property type="match status" value="1"/>
</dbReference>
<reference evidence="10 11" key="1">
    <citation type="submission" date="2018-07" db="EMBL/GenBank/DDBJ databases">
        <title>Genome sequences of six Lactobacillus spp. isolated from bumble bee guts.</title>
        <authorList>
            <person name="Motta E.V.S."/>
            <person name="Moran N.A."/>
        </authorList>
    </citation>
    <scope>NUCLEOTIDE SEQUENCE [LARGE SCALE GENOMIC DNA]</scope>
    <source>
        <strain evidence="10 11">LV-8.1</strain>
    </source>
</reference>
<dbReference type="GO" id="GO:0005737">
    <property type="term" value="C:cytoplasm"/>
    <property type="evidence" value="ECO:0007669"/>
    <property type="project" value="TreeGrafter"/>
</dbReference>
<evidence type="ECO:0000256" key="8">
    <source>
        <dbReference type="PROSITE-ProRule" id="PRU01384"/>
    </source>
</evidence>
<dbReference type="Pfam" id="PF00521">
    <property type="entry name" value="DNA_topoisoIV"/>
    <property type="match status" value="1"/>
</dbReference>
<evidence type="ECO:0000313" key="10">
    <source>
        <dbReference type="EMBL" id="RHW46973.1"/>
    </source>
</evidence>
<dbReference type="Gene3D" id="1.10.268.10">
    <property type="entry name" value="Topoisomerase, domain 3"/>
    <property type="match status" value="1"/>
</dbReference>
<dbReference type="InterPro" id="IPR035516">
    <property type="entry name" value="Gyrase/topoIV_suA_C"/>
</dbReference>
<keyword evidence="2 7" id="KW-1003">Cell membrane</keyword>
<dbReference type="SUPFAM" id="SSF56719">
    <property type="entry name" value="Type II DNA topoisomerase"/>
    <property type="match status" value="1"/>
</dbReference>
<organism evidence="10 11">
    <name type="scientific">Bombilactobacillus bombi</name>
    <dbReference type="NCBI Taxonomy" id="1303590"/>
    <lineage>
        <taxon>Bacteria</taxon>
        <taxon>Bacillati</taxon>
        <taxon>Bacillota</taxon>
        <taxon>Bacilli</taxon>
        <taxon>Lactobacillales</taxon>
        <taxon>Lactobacillaceae</taxon>
        <taxon>Bombilactobacillus</taxon>
    </lineage>
</organism>
<keyword evidence="4 7" id="KW-0238">DNA-binding</keyword>
<dbReference type="InterPro" id="IPR006691">
    <property type="entry name" value="GyrA/parC_rep"/>
</dbReference>
<dbReference type="GO" id="GO:0019897">
    <property type="term" value="C:extrinsic component of plasma membrane"/>
    <property type="evidence" value="ECO:0007669"/>
    <property type="project" value="UniProtKB-UniRule"/>
</dbReference>
<keyword evidence="3 7" id="KW-0799">Topoisomerase</keyword>
<dbReference type="HAMAP" id="MF_00937">
    <property type="entry name" value="ParC_type2"/>
    <property type="match status" value="1"/>
</dbReference>
<dbReference type="Proteomes" id="UP000284822">
    <property type="component" value="Unassembled WGS sequence"/>
</dbReference>
<comment type="function">
    <text evidence="7">Topoisomerase IV is essential for chromosome segregation. It relaxes supercoiled DNA. Performs the decatenation events required during the replication of a circular DNA molecule.</text>
</comment>
<dbReference type="Pfam" id="PF03989">
    <property type="entry name" value="DNA_gyraseA_C"/>
    <property type="match status" value="5"/>
</dbReference>
<comment type="subcellular location">
    <subcellularLocation>
        <location evidence="7">Cell membrane</location>
        <topology evidence="7">Peripheral membrane protein</topology>
    </subcellularLocation>
</comment>
<dbReference type="GO" id="GO:0005694">
    <property type="term" value="C:chromosome"/>
    <property type="evidence" value="ECO:0007669"/>
    <property type="project" value="InterPro"/>
</dbReference>
<evidence type="ECO:0000256" key="1">
    <source>
        <dbReference type="ARBA" id="ARBA00000185"/>
    </source>
</evidence>
<evidence type="ECO:0000256" key="3">
    <source>
        <dbReference type="ARBA" id="ARBA00023029"/>
    </source>
</evidence>
<dbReference type="GO" id="GO:0005524">
    <property type="term" value="F:ATP binding"/>
    <property type="evidence" value="ECO:0007669"/>
    <property type="project" value="InterPro"/>
</dbReference>
<keyword evidence="6 7" id="KW-0413">Isomerase</keyword>
<dbReference type="Gene3D" id="2.120.10.90">
    <property type="entry name" value="DNA gyrase/topoisomerase IV, subunit A, C-terminal"/>
    <property type="match status" value="1"/>
</dbReference>
<evidence type="ECO:0000256" key="5">
    <source>
        <dbReference type="ARBA" id="ARBA00023136"/>
    </source>
</evidence>
<feature type="site" description="Interaction with DNA" evidence="7">
    <location>
        <position position="90"/>
    </location>
</feature>
<dbReference type="Gene3D" id="3.30.1360.40">
    <property type="match status" value="1"/>
</dbReference>
<sequence length="827" mass="93270">MADSSKIQELSLEEIMGDRFGRYSKYIIQERALPDVRDGLKPVQRRILYAMHVDGNTFDKAFRKSAKSVGNVMGNFHPHGDTPIYEALVRLSQSWKLRVPLIEMHGNNGSMDGDPPAAMRYTEARLSKASEALLQDIEKDVVDMVLNFDDTLEEPTVLPARFPNLLVNGATGISAGYATEIPPHNLGEVIDATIALIDNPELTLDEVMQYVQGPDFPTGGILQGKSGIKKAYQTGRGKVILRSKTKIQELRGHRSQIIVTEIPYEVNKALLVKKIDEIRLLKTIDGIAEVRDESDRHGLSIVIELKRDVNAQAVLNYLFKNTDLQVTYNFNMVAIAKMRPQQLGLLPILKAYIDHQKEVVLRRTNFDLDKAQKRLHIVDGLIKALSILDQVIHTIRASKNKSDAVKNLVAEHQFSKEQASAIVALQLYRLTNTDVTQLQKEQAQLQKSIIGYQAIIASPKQLLKVIKQELQAIKKEFATPRLTKIEAEVAEIKIDRRVMVTEETVRVLVSRQGYLKRSSLRSYQASTATDNGLRPEDNPILDCEASTLDHLYIFTNQGHLIYRPIHELDDVRWKDTGQHLSQTIGLNPDEEILNAFVFKDLKGPGKFLFATTDGYIKQVKFADLLPGRTYRSRAIKTMKLHSDNSKILHVFYLSKSNANLQVIGFTEKSYALRFSIEEIPIVRAQAAGVKFMSLKDQDQVVDYDVVDPSKKQFIIILTQRGAFKKMELSELSESSRARRGVLTLRELKNKPHRIKIARLLTNDDILKVMTTNAGEIDIDPSEFNFGDRYSNGSFVIDLEKSGTIEQAFINARPTTSNNSENKGDNNE</sequence>
<feature type="site" description="Interaction with DNA" evidence="7">
    <location>
        <position position="79"/>
    </location>
</feature>
<dbReference type="PANTHER" id="PTHR43493">
    <property type="entry name" value="DNA GYRASE/TOPOISOMERASE SUBUNIT A"/>
    <property type="match status" value="1"/>
</dbReference>
<dbReference type="NCBIfam" id="TIGR01061">
    <property type="entry name" value="parC_Gpos"/>
    <property type="match status" value="1"/>
</dbReference>
<feature type="domain" description="Topo IIA-type catalytic" evidence="9">
    <location>
        <begin position="33"/>
        <end position="499"/>
    </location>
</feature>
<dbReference type="GO" id="GO:0009330">
    <property type="term" value="C:DNA topoisomerase type II (double strand cut, ATP-hydrolyzing) complex"/>
    <property type="evidence" value="ECO:0007669"/>
    <property type="project" value="TreeGrafter"/>
</dbReference>
<dbReference type="EC" id="5.6.2.2" evidence="7"/>
<dbReference type="InterPro" id="IPR013757">
    <property type="entry name" value="Topo_IIA_A_a_sf"/>
</dbReference>
<dbReference type="GO" id="GO:0007059">
    <property type="term" value="P:chromosome segregation"/>
    <property type="evidence" value="ECO:0007669"/>
    <property type="project" value="UniProtKB-UniRule"/>
</dbReference>
<evidence type="ECO:0000256" key="6">
    <source>
        <dbReference type="ARBA" id="ARBA00023235"/>
    </source>
</evidence>
<comment type="subunit">
    <text evidence="7">Heterotetramer composed of ParC and ParE.</text>
</comment>
<comment type="similarity">
    <text evidence="7">Belongs to the type II topoisomerase GyrA/ParC subunit family. ParC type 2 subfamily.</text>
</comment>
<comment type="catalytic activity">
    <reaction evidence="1 7 8">
        <text>ATP-dependent breakage, passage and rejoining of double-stranded DNA.</text>
        <dbReference type="EC" id="5.6.2.2"/>
    </reaction>
</comment>